<dbReference type="PANTHER" id="PTHR23521:SF3">
    <property type="entry name" value="MFS TRANSPORTER"/>
    <property type="match status" value="1"/>
</dbReference>
<feature type="transmembrane region" description="Helical" evidence="6">
    <location>
        <begin position="173"/>
        <end position="194"/>
    </location>
</feature>
<dbReference type="InterPro" id="IPR047200">
    <property type="entry name" value="MFS_YcaD-like"/>
</dbReference>
<evidence type="ECO:0000256" key="1">
    <source>
        <dbReference type="ARBA" id="ARBA00004370"/>
    </source>
</evidence>
<keyword evidence="3 6" id="KW-1133">Transmembrane helix</keyword>
<feature type="transmembrane region" description="Helical" evidence="6">
    <location>
        <begin position="307"/>
        <end position="327"/>
    </location>
</feature>
<dbReference type="Proteomes" id="UP001143486">
    <property type="component" value="Unassembled WGS sequence"/>
</dbReference>
<evidence type="ECO:0000256" key="2">
    <source>
        <dbReference type="ARBA" id="ARBA00022692"/>
    </source>
</evidence>
<feature type="transmembrane region" description="Helical" evidence="6">
    <location>
        <begin position="215"/>
        <end position="237"/>
    </location>
</feature>
<keyword evidence="4 6" id="KW-0472">Membrane</keyword>
<feature type="transmembrane region" description="Helical" evidence="6">
    <location>
        <begin position="24"/>
        <end position="50"/>
    </location>
</feature>
<evidence type="ECO:0000313" key="8">
    <source>
        <dbReference type="EMBL" id="GLK51187.1"/>
    </source>
</evidence>
<feature type="transmembrane region" description="Helical" evidence="6">
    <location>
        <begin position="147"/>
        <end position="167"/>
    </location>
</feature>
<feature type="transmembrane region" description="Helical" evidence="6">
    <location>
        <begin position="348"/>
        <end position="369"/>
    </location>
</feature>
<comment type="subcellular location">
    <subcellularLocation>
        <location evidence="1">Membrane</location>
    </subcellularLocation>
</comment>
<dbReference type="CDD" id="cd17477">
    <property type="entry name" value="MFS_YcaD_like"/>
    <property type="match status" value="1"/>
</dbReference>
<dbReference type="InterPro" id="IPR036259">
    <property type="entry name" value="MFS_trans_sf"/>
</dbReference>
<feature type="transmembrane region" description="Helical" evidence="6">
    <location>
        <begin position="282"/>
        <end position="301"/>
    </location>
</feature>
<reference evidence="8" key="2">
    <citation type="submission" date="2023-01" db="EMBL/GenBank/DDBJ databases">
        <authorList>
            <person name="Sun Q."/>
            <person name="Evtushenko L."/>
        </authorList>
    </citation>
    <scope>NUCLEOTIDE SEQUENCE</scope>
    <source>
        <strain evidence="8">VKM B-1513</strain>
    </source>
</reference>
<feature type="transmembrane region" description="Helical" evidence="6">
    <location>
        <begin position="89"/>
        <end position="106"/>
    </location>
</feature>
<dbReference type="InterPro" id="IPR011701">
    <property type="entry name" value="MFS"/>
</dbReference>
<feature type="transmembrane region" description="Helical" evidence="6">
    <location>
        <begin position="56"/>
        <end position="77"/>
    </location>
</feature>
<dbReference type="AlphaFoldDB" id="A0A9W6IKD7"/>
<keyword evidence="9" id="KW-1185">Reference proteome</keyword>
<dbReference type="Gene3D" id="1.20.1250.20">
    <property type="entry name" value="MFS general substrate transporter like domains"/>
    <property type="match status" value="2"/>
</dbReference>
<evidence type="ECO:0000256" key="4">
    <source>
        <dbReference type="ARBA" id="ARBA00023136"/>
    </source>
</evidence>
<dbReference type="GO" id="GO:0022857">
    <property type="term" value="F:transmembrane transporter activity"/>
    <property type="evidence" value="ECO:0007669"/>
    <property type="project" value="InterPro"/>
</dbReference>
<dbReference type="EMBL" id="BSFE01000002">
    <property type="protein sequence ID" value="GLK51187.1"/>
    <property type="molecule type" value="Genomic_DNA"/>
</dbReference>
<dbReference type="InterPro" id="IPR005828">
    <property type="entry name" value="MFS_sugar_transport-like"/>
</dbReference>
<evidence type="ECO:0000313" key="9">
    <source>
        <dbReference type="Proteomes" id="UP001143486"/>
    </source>
</evidence>
<feature type="domain" description="Major facilitator superfamily (MFS) profile" evidence="7">
    <location>
        <begin position="23"/>
        <end position="397"/>
    </location>
</feature>
<gene>
    <name evidence="8" type="ORF">GCM10017621_06950</name>
</gene>
<evidence type="ECO:0000256" key="3">
    <source>
        <dbReference type="ARBA" id="ARBA00022989"/>
    </source>
</evidence>
<dbReference type="GO" id="GO:0005886">
    <property type="term" value="C:plasma membrane"/>
    <property type="evidence" value="ECO:0007669"/>
    <property type="project" value="TreeGrafter"/>
</dbReference>
<feature type="compositionally biased region" description="Acidic residues" evidence="5">
    <location>
        <begin position="451"/>
        <end position="474"/>
    </location>
</feature>
<dbReference type="PROSITE" id="PS50850">
    <property type="entry name" value="MFS"/>
    <property type="match status" value="1"/>
</dbReference>
<proteinExistence type="predicted"/>
<feature type="compositionally biased region" description="Acidic residues" evidence="5">
    <location>
        <begin position="425"/>
        <end position="440"/>
    </location>
</feature>
<dbReference type="Pfam" id="PF07690">
    <property type="entry name" value="MFS_1"/>
    <property type="match status" value="1"/>
</dbReference>
<keyword evidence="2 6" id="KW-0812">Transmembrane</keyword>
<dbReference type="InterPro" id="IPR020846">
    <property type="entry name" value="MFS_dom"/>
</dbReference>
<dbReference type="PANTHER" id="PTHR23521">
    <property type="entry name" value="TRANSPORTER MFS SUPERFAMILY"/>
    <property type="match status" value="1"/>
</dbReference>
<feature type="region of interest" description="Disordered" evidence="5">
    <location>
        <begin position="425"/>
        <end position="474"/>
    </location>
</feature>
<dbReference type="Pfam" id="PF00083">
    <property type="entry name" value="Sugar_tr"/>
    <property type="match status" value="1"/>
</dbReference>
<organism evidence="8 9">
    <name type="scientific">Maricaulis virginensis</name>
    <dbReference type="NCBI Taxonomy" id="144022"/>
    <lineage>
        <taxon>Bacteria</taxon>
        <taxon>Pseudomonadati</taxon>
        <taxon>Pseudomonadota</taxon>
        <taxon>Alphaproteobacteria</taxon>
        <taxon>Maricaulales</taxon>
        <taxon>Maricaulaceae</taxon>
        <taxon>Maricaulis</taxon>
    </lineage>
</organism>
<accession>A0A9W6IKD7</accession>
<feature type="transmembrane region" description="Helical" evidence="6">
    <location>
        <begin position="375"/>
        <end position="392"/>
    </location>
</feature>
<protein>
    <submittedName>
        <fullName evidence="8">MFS transporter</fullName>
    </submittedName>
</protein>
<evidence type="ECO:0000256" key="6">
    <source>
        <dbReference type="SAM" id="Phobius"/>
    </source>
</evidence>
<dbReference type="SUPFAM" id="SSF103473">
    <property type="entry name" value="MFS general substrate transporter"/>
    <property type="match status" value="1"/>
</dbReference>
<reference evidence="8" key="1">
    <citation type="journal article" date="2014" name="Int. J. Syst. Evol. Microbiol.">
        <title>Complete genome sequence of Corynebacterium casei LMG S-19264T (=DSM 44701T), isolated from a smear-ripened cheese.</title>
        <authorList>
            <consortium name="US DOE Joint Genome Institute (JGI-PGF)"/>
            <person name="Walter F."/>
            <person name="Albersmeier A."/>
            <person name="Kalinowski J."/>
            <person name="Ruckert C."/>
        </authorList>
    </citation>
    <scope>NUCLEOTIDE SEQUENCE</scope>
    <source>
        <strain evidence="8">VKM B-1513</strain>
    </source>
</reference>
<feature type="transmembrane region" description="Helical" evidence="6">
    <location>
        <begin position="249"/>
        <end position="270"/>
    </location>
</feature>
<evidence type="ECO:0000256" key="5">
    <source>
        <dbReference type="SAM" id="MobiDB-lite"/>
    </source>
</evidence>
<feature type="transmembrane region" description="Helical" evidence="6">
    <location>
        <begin position="112"/>
        <end position="135"/>
    </location>
</feature>
<name>A0A9W6IKD7_9PROT</name>
<sequence>MTDPTDDTALDPEPRRRGESYRNVAAIVLALAMLQMAAGALSVVGPLALISGGASTLKIGTIVSGYAFGFLLGAHFAPREIRRIGHIRAVAAFAGVTSIAAALLYASDALAWWLVMQFIMGVCVAGFLASGESWVADAAPSDKRGAILSFYLVTAKIGFILGPFLVASVPPGAAVGFMIVAALYTASLIPASATNRAQPAAPSAEPFGPLRIWKTAPSAVIAAGSAGLVNGAVMQLYAVYVGGMGTESVAATAAVFSAFMVGGGVIAQWPAGMISDRIDRRLVIAALAVTAGIAGVVLGLMSSVLPLIAVFVIAGIWGAGAQSYYGIAAAHAADRADEGQATNMMSGILTVYATGAMIGPVIAGATMSLVGTSGLFLYAAVILFGLFGAMLYRRTGKPPAKDTDKAGFEATSATSVSVYELTEIASEEAETETGEEDEETAMAFADSGLVMEDEDDIDDDALDDDDEEDGYWRS</sequence>
<evidence type="ECO:0000259" key="7">
    <source>
        <dbReference type="PROSITE" id="PS50850"/>
    </source>
</evidence>
<comment type="caution">
    <text evidence="8">The sequence shown here is derived from an EMBL/GenBank/DDBJ whole genome shotgun (WGS) entry which is preliminary data.</text>
</comment>
<dbReference type="RefSeq" id="WP_271185579.1">
    <property type="nucleotide sequence ID" value="NZ_BSFE01000002.1"/>
</dbReference>